<reference evidence="10" key="2">
    <citation type="journal article" date="2022" name="Front. Microbiol.">
        <title>New perspectives on an old grouping: The genomic and phenotypic variability of Oxalobacter formigenes and the implications for calcium oxalate stone prevention.</title>
        <authorList>
            <person name="Chmiel J.A."/>
            <person name="Carr C."/>
            <person name="Stuivenberg G.A."/>
            <person name="Venema R."/>
            <person name="Chanyi R.M."/>
            <person name="Al K.F."/>
            <person name="Giguere D."/>
            <person name="Say H."/>
            <person name="Akouris P.P."/>
            <person name="Dominguez Romero S.A."/>
            <person name="Kwong A."/>
            <person name="Tai V."/>
            <person name="Koval S.F."/>
            <person name="Razvi H."/>
            <person name="Bjazevic J."/>
            <person name="Burton J.P."/>
        </authorList>
    </citation>
    <scope>NUCLEOTIDE SEQUENCE</scope>
    <source>
        <strain evidence="10">OxK</strain>
    </source>
</reference>
<keyword evidence="8" id="KW-0520">NAD</keyword>
<feature type="binding site" evidence="8">
    <location>
        <position position="105"/>
    </location>
    <ligand>
        <name>[4Fe-4S] cluster</name>
        <dbReference type="ChEBI" id="CHEBI:49883"/>
        <label>2</label>
    </ligand>
</feature>
<dbReference type="Pfam" id="PF12838">
    <property type="entry name" value="Fer4_7"/>
    <property type="match status" value="1"/>
</dbReference>
<evidence type="ECO:0000313" key="11">
    <source>
        <dbReference type="EMBL" id="WAV97636.1"/>
    </source>
</evidence>
<feature type="binding site" evidence="8">
    <location>
        <position position="66"/>
    </location>
    <ligand>
        <name>[4Fe-4S] cluster</name>
        <dbReference type="ChEBI" id="CHEBI:49883"/>
        <label>1</label>
    </ligand>
</feature>
<dbReference type="Proteomes" id="UP001164794">
    <property type="component" value="Chromosome"/>
</dbReference>
<accession>A0A9E9NWQ0</accession>
<dbReference type="InterPro" id="IPR010226">
    <property type="entry name" value="NADH_quinone_OxRdtase_chainI"/>
</dbReference>
<dbReference type="AlphaFoldDB" id="A0A9E9NWQ0"/>
<dbReference type="GO" id="GO:0051539">
    <property type="term" value="F:4 iron, 4 sulfur cluster binding"/>
    <property type="evidence" value="ECO:0007669"/>
    <property type="project" value="UniProtKB-KW"/>
</dbReference>
<evidence type="ECO:0000313" key="12">
    <source>
        <dbReference type="Proteomes" id="UP001164794"/>
    </source>
</evidence>
<protein>
    <recommendedName>
        <fullName evidence="8">NADH-quinone oxidoreductase subunit I</fullName>
        <ecNumber evidence="8">7.1.1.-</ecNumber>
    </recommendedName>
    <alternativeName>
        <fullName evidence="8">NADH dehydrogenase I subunit I</fullName>
    </alternativeName>
    <alternativeName>
        <fullName evidence="8">NDH-1 subunit I</fullName>
    </alternativeName>
</protein>
<dbReference type="PANTHER" id="PTHR10849">
    <property type="entry name" value="NADH DEHYDROGENASE UBIQUINONE IRON-SULFUR PROTEIN 8, MITOCHONDRIAL"/>
    <property type="match status" value="1"/>
</dbReference>
<dbReference type="Gene3D" id="3.30.70.3270">
    <property type="match status" value="1"/>
</dbReference>
<dbReference type="EMBL" id="CP098248">
    <property type="protein sequence ID" value="WAV97636.1"/>
    <property type="molecule type" value="Genomic_DNA"/>
</dbReference>
<comment type="function">
    <text evidence="8">NDH-1 shuttles electrons from NADH, via FMN and iron-sulfur (Fe-S) centers, to quinones in the respiratory chain. The immediate electron acceptor for the enzyme in this species is believed to be ubiquinone. Couples the redox reaction to proton translocation (for every two electrons transferred, four hydrogen ions are translocated across the cytoplasmic membrane), and thus conserves the redox energy in a proton gradient.</text>
</comment>
<dbReference type="GO" id="GO:0005886">
    <property type="term" value="C:plasma membrane"/>
    <property type="evidence" value="ECO:0007669"/>
    <property type="project" value="UniProtKB-SubCell"/>
</dbReference>
<feature type="domain" description="4Fe-4S ferredoxin-type" evidence="9">
    <location>
        <begin position="93"/>
        <end position="122"/>
    </location>
</feature>
<comment type="catalytic activity">
    <reaction evidence="8">
        <text>a quinone + NADH + 5 H(+)(in) = a quinol + NAD(+) + 4 H(+)(out)</text>
        <dbReference type="Rhea" id="RHEA:57888"/>
        <dbReference type="ChEBI" id="CHEBI:15378"/>
        <dbReference type="ChEBI" id="CHEBI:24646"/>
        <dbReference type="ChEBI" id="CHEBI:57540"/>
        <dbReference type="ChEBI" id="CHEBI:57945"/>
        <dbReference type="ChEBI" id="CHEBI:132124"/>
    </reaction>
</comment>
<evidence type="ECO:0000256" key="1">
    <source>
        <dbReference type="ARBA" id="ARBA00010277"/>
    </source>
</evidence>
<dbReference type="GO" id="GO:0005506">
    <property type="term" value="F:iron ion binding"/>
    <property type="evidence" value="ECO:0007669"/>
    <property type="project" value="UniProtKB-UniRule"/>
</dbReference>
<dbReference type="NCBIfam" id="TIGR01971">
    <property type="entry name" value="NuoI"/>
    <property type="match status" value="1"/>
</dbReference>
<dbReference type="InterPro" id="IPR017900">
    <property type="entry name" value="4Fe4S_Fe_S_CS"/>
</dbReference>
<evidence type="ECO:0000256" key="3">
    <source>
        <dbReference type="ARBA" id="ARBA00022723"/>
    </source>
</evidence>
<reference evidence="11" key="1">
    <citation type="journal article" date="2022" name="Front. Microbiol.">
        <title>New perspectives on an old grouping: The genomic and phenotypic variability of Oxalobacter formigenes and the implications for calcium oxalate stone prevention.</title>
        <authorList>
            <person name="Chmiel J.A."/>
            <person name="Carr C."/>
            <person name="Stuivenberg G.A."/>
            <person name="Venema R."/>
            <person name="Chanyi R.M."/>
            <person name="Al K.F."/>
            <person name="Giguere D."/>
            <person name="Say H."/>
            <person name="Akouris P.P."/>
            <person name="Dominguez Romero S.A."/>
            <person name="Kwong A."/>
            <person name="Tai V."/>
            <person name="Koval S.F."/>
            <person name="Razvi H."/>
            <person name="Bjazevic J."/>
            <person name="Burton J.P."/>
        </authorList>
    </citation>
    <scope>NUCLEOTIDE SEQUENCE</scope>
    <source>
        <strain evidence="11">HOxNP-1</strain>
    </source>
</reference>
<feature type="binding site" evidence="8">
    <location>
        <position position="69"/>
    </location>
    <ligand>
        <name>[4Fe-4S] cluster</name>
        <dbReference type="ChEBI" id="CHEBI:49883"/>
        <label>1</label>
    </ligand>
</feature>
<keyword evidence="3 8" id="KW-0479">Metal-binding</keyword>
<dbReference type="Proteomes" id="UP001164819">
    <property type="component" value="Chromosome"/>
</dbReference>
<comment type="similarity">
    <text evidence="1 8">Belongs to the complex I 23 kDa subunit family.</text>
</comment>
<evidence type="ECO:0000256" key="6">
    <source>
        <dbReference type="ARBA" id="ARBA00023004"/>
    </source>
</evidence>
<proteinExistence type="inferred from homology"/>
<dbReference type="GO" id="GO:0050136">
    <property type="term" value="F:NADH dehydrogenase (quinone) (non-electrogenic) activity"/>
    <property type="evidence" value="ECO:0007669"/>
    <property type="project" value="UniProtKB-UniRule"/>
</dbReference>
<evidence type="ECO:0000256" key="2">
    <source>
        <dbReference type="ARBA" id="ARBA00022485"/>
    </source>
</evidence>
<feature type="binding site" evidence="8">
    <location>
        <position position="108"/>
    </location>
    <ligand>
        <name>[4Fe-4S] cluster</name>
        <dbReference type="ChEBI" id="CHEBI:49883"/>
        <label>2</label>
    </ligand>
</feature>
<evidence type="ECO:0000256" key="4">
    <source>
        <dbReference type="ARBA" id="ARBA00022737"/>
    </source>
</evidence>
<keyword evidence="10" id="KW-0560">Oxidoreductase</keyword>
<comment type="cofactor">
    <cofactor evidence="8">
        <name>[4Fe-4S] cluster</name>
        <dbReference type="ChEBI" id="CHEBI:49883"/>
    </cofactor>
    <text evidence="8">Binds 2 [4Fe-4S] clusters per subunit.</text>
</comment>
<sequence>MKAIRHFIRTFALTELLQGLALTLRVMFRKKPTVRYPEEKTPLSPRFRGMHALMRDENGEEKCIGCKLCESVCPAKAIMIETGEREDGSRRTTRYEIDQSKCIFCGLCEEACPVDAIVEIPMFEYIADEKGDLLFGKEVLLSVGETYAKEIREAKEADAPYR</sequence>
<keyword evidence="12" id="KW-1185">Reference proteome</keyword>
<feature type="binding site" evidence="8">
    <location>
        <position position="63"/>
    </location>
    <ligand>
        <name>[4Fe-4S] cluster</name>
        <dbReference type="ChEBI" id="CHEBI:49883"/>
        <label>1</label>
    </ligand>
</feature>
<organism evidence="10">
    <name type="scientific">Oxalobacter aliiformigenes</name>
    <dbReference type="NCBI Taxonomy" id="2946593"/>
    <lineage>
        <taxon>Bacteria</taxon>
        <taxon>Pseudomonadati</taxon>
        <taxon>Pseudomonadota</taxon>
        <taxon>Betaproteobacteria</taxon>
        <taxon>Burkholderiales</taxon>
        <taxon>Oxalobacteraceae</taxon>
        <taxon>Oxalobacter</taxon>
    </lineage>
</organism>
<dbReference type="PROSITE" id="PS51379">
    <property type="entry name" value="4FE4S_FER_2"/>
    <property type="match status" value="2"/>
</dbReference>
<dbReference type="InterPro" id="IPR017896">
    <property type="entry name" value="4Fe4S_Fe-S-bd"/>
</dbReference>
<keyword evidence="7 8" id="KW-0411">Iron-sulfur</keyword>
<evidence type="ECO:0000256" key="8">
    <source>
        <dbReference type="HAMAP-Rule" id="MF_01351"/>
    </source>
</evidence>
<comment type="subcellular location">
    <subcellularLocation>
        <location evidence="8">Cell membrane</location>
        <topology evidence="8">Peripheral membrane protein</topology>
    </subcellularLocation>
</comment>
<dbReference type="EMBL" id="CP098251">
    <property type="protein sequence ID" value="WAV91837.1"/>
    <property type="molecule type" value="Genomic_DNA"/>
</dbReference>
<keyword evidence="2 8" id="KW-0004">4Fe-4S</keyword>
<dbReference type="RefSeq" id="WP_269265129.1">
    <property type="nucleotide sequence ID" value="NZ_CP098248.1"/>
</dbReference>
<keyword evidence="8" id="KW-0874">Quinone</keyword>
<evidence type="ECO:0000256" key="7">
    <source>
        <dbReference type="ARBA" id="ARBA00023014"/>
    </source>
</evidence>
<feature type="domain" description="4Fe-4S ferredoxin-type" evidence="9">
    <location>
        <begin position="54"/>
        <end position="83"/>
    </location>
</feature>
<evidence type="ECO:0000256" key="5">
    <source>
        <dbReference type="ARBA" id="ARBA00022967"/>
    </source>
</evidence>
<evidence type="ECO:0000313" key="10">
    <source>
        <dbReference type="EMBL" id="WAV91837.1"/>
    </source>
</evidence>
<dbReference type="GO" id="GO:0048038">
    <property type="term" value="F:quinone binding"/>
    <property type="evidence" value="ECO:0007669"/>
    <property type="project" value="UniProtKB-KW"/>
</dbReference>
<feature type="binding site" evidence="8">
    <location>
        <position position="112"/>
    </location>
    <ligand>
        <name>[4Fe-4S] cluster</name>
        <dbReference type="ChEBI" id="CHEBI:49883"/>
        <label>1</label>
    </ligand>
</feature>
<dbReference type="GO" id="GO:0009060">
    <property type="term" value="P:aerobic respiration"/>
    <property type="evidence" value="ECO:0007669"/>
    <property type="project" value="TreeGrafter"/>
</dbReference>
<keyword evidence="6 8" id="KW-0408">Iron</keyword>
<dbReference type="NCBIfam" id="NF004538">
    <property type="entry name" value="PRK05888.1-4"/>
    <property type="match status" value="1"/>
</dbReference>
<feature type="binding site" evidence="8">
    <location>
        <position position="102"/>
    </location>
    <ligand>
        <name>[4Fe-4S] cluster</name>
        <dbReference type="ChEBI" id="CHEBI:49883"/>
        <label>2</label>
    </ligand>
</feature>
<keyword evidence="8" id="KW-0830">Ubiquinone</keyword>
<comment type="subunit">
    <text evidence="8">NDH-1 is composed of 14 different subunits. Subunits NuoA, H, J, K, L, M, N constitute the membrane sector of the complex.</text>
</comment>
<feature type="binding site" evidence="8">
    <location>
        <position position="73"/>
    </location>
    <ligand>
        <name>[4Fe-4S] cluster</name>
        <dbReference type="ChEBI" id="CHEBI:49883"/>
        <label>2</label>
    </ligand>
</feature>
<dbReference type="PANTHER" id="PTHR10849:SF20">
    <property type="entry name" value="NADH DEHYDROGENASE [UBIQUINONE] IRON-SULFUR PROTEIN 8, MITOCHONDRIAL"/>
    <property type="match status" value="1"/>
</dbReference>
<keyword evidence="8" id="KW-1003">Cell membrane</keyword>
<evidence type="ECO:0000259" key="9">
    <source>
        <dbReference type="PROSITE" id="PS51379"/>
    </source>
</evidence>
<keyword evidence="4" id="KW-0677">Repeat</keyword>
<keyword evidence="5 8" id="KW-1278">Translocase</keyword>
<name>A0A9E9NWQ0_9BURK</name>
<dbReference type="SUPFAM" id="SSF54862">
    <property type="entry name" value="4Fe-4S ferredoxins"/>
    <property type="match status" value="1"/>
</dbReference>
<dbReference type="PROSITE" id="PS00198">
    <property type="entry name" value="4FE4S_FER_1"/>
    <property type="match status" value="1"/>
</dbReference>
<dbReference type="HAMAP" id="MF_01351">
    <property type="entry name" value="NDH1_NuoI"/>
    <property type="match status" value="1"/>
</dbReference>
<dbReference type="EC" id="7.1.1.-" evidence="8"/>
<gene>
    <name evidence="8 10" type="primary">nuoI</name>
    <name evidence="11" type="ORF">NB645_02530</name>
    <name evidence="10" type="ORF">NB646_03610</name>
</gene>
<keyword evidence="8" id="KW-0472">Membrane</keyword>